<reference evidence="2" key="1">
    <citation type="submission" date="2021-01" db="EMBL/GenBank/DDBJ databases">
        <title>Whole genome shotgun sequence of Actinoplanes siamensis NBRC 109076.</title>
        <authorList>
            <person name="Komaki H."/>
            <person name="Tamura T."/>
        </authorList>
    </citation>
    <scope>NUCLEOTIDE SEQUENCE</scope>
    <source>
        <strain evidence="2">NBRC 109076</strain>
    </source>
</reference>
<comment type="caution">
    <text evidence="2">The sequence shown here is derived from an EMBL/GenBank/DDBJ whole genome shotgun (WGS) entry which is preliminary data.</text>
</comment>
<evidence type="ECO:0000313" key="3">
    <source>
        <dbReference type="Proteomes" id="UP000629619"/>
    </source>
</evidence>
<evidence type="ECO:0000313" key="2">
    <source>
        <dbReference type="EMBL" id="GIF03054.1"/>
    </source>
</evidence>
<dbReference type="EMBL" id="BOMW01000006">
    <property type="protein sequence ID" value="GIF03054.1"/>
    <property type="molecule type" value="Genomic_DNA"/>
</dbReference>
<feature type="region of interest" description="Disordered" evidence="1">
    <location>
        <begin position="1"/>
        <end position="34"/>
    </location>
</feature>
<proteinExistence type="predicted"/>
<dbReference type="Proteomes" id="UP000629619">
    <property type="component" value="Unassembled WGS sequence"/>
</dbReference>
<organism evidence="2 3">
    <name type="scientific">Actinoplanes siamensis</name>
    <dbReference type="NCBI Taxonomy" id="1223317"/>
    <lineage>
        <taxon>Bacteria</taxon>
        <taxon>Bacillati</taxon>
        <taxon>Actinomycetota</taxon>
        <taxon>Actinomycetes</taxon>
        <taxon>Micromonosporales</taxon>
        <taxon>Micromonosporaceae</taxon>
        <taxon>Actinoplanes</taxon>
    </lineage>
</organism>
<evidence type="ECO:0000256" key="1">
    <source>
        <dbReference type="SAM" id="MobiDB-lite"/>
    </source>
</evidence>
<name>A0A919KCN2_9ACTN</name>
<accession>A0A919KCN2</accession>
<gene>
    <name evidence="2" type="ORF">Asi03nite_05920</name>
</gene>
<protein>
    <submittedName>
        <fullName evidence="2">Uncharacterized protein</fullName>
    </submittedName>
</protein>
<sequence>MLQSGAAAVEELGDRRVGPGRGEQLDPGPGAVADPEHRFPHTLFVIGLLVHTPQTEGFLVELDGLVQISHSYADVVDPEQFDAGECDILALDGTRCVVSHATSL</sequence>
<dbReference type="AlphaFoldDB" id="A0A919KCN2"/>
<keyword evidence="3" id="KW-1185">Reference proteome</keyword>